<dbReference type="InterPro" id="IPR003937">
    <property type="entry name" value="K_chnl_volt-dep_KCNQ"/>
</dbReference>
<proteinExistence type="predicted"/>
<comment type="catalytic activity">
    <reaction evidence="12">
        <text>K(+)(in) = K(+)(out)</text>
        <dbReference type="Rhea" id="RHEA:29463"/>
        <dbReference type="ChEBI" id="CHEBI:29103"/>
    </reaction>
</comment>
<keyword evidence="3" id="KW-1003">Cell membrane</keyword>
<feature type="domain" description="Potassium channel voltage dependent KCNQ C-terminal" evidence="16">
    <location>
        <begin position="626"/>
        <end position="741"/>
    </location>
</feature>
<dbReference type="PRINTS" id="PR01459">
    <property type="entry name" value="KCNQCHANNEL"/>
</dbReference>
<dbReference type="GO" id="GO:0045202">
    <property type="term" value="C:synapse"/>
    <property type="evidence" value="ECO:0007669"/>
    <property type="project" value="GOC"/>
</dbReference>
<evidence type="ECO:0000313" key="17">
    <source>
        <dbReference type="EMBL" id="CAP30149.2"/>
    </source>
</evidence>
<dbReference type="Gene3D" id="1.20.120.350">
    <property type="entry name" value="Voltage-gated potassium channels. Chain C"/>
    <property type="match status" value="1"/>
</dbReference>
<evidence type="ECO:0000256" key="8">
    <source>
        <dbReference type="ARBA" id="ARBA00022989"/>
    </source>
</evidence>
<evidence type="ECO:0000256" key="9">
    <source>
        <dbReference type="ARBA" id="ARBA00023065"/>
    </source>
</evidence>
<dbReference type="PANTHER" id="PTHR47735">
    <property type="entry name" value="POTASSIUM VOLTAGE-GATED CHANNEL SUBFAMILY KQT MEMBER 4"/>
    <property type="match status" value="1"/>
</dbReference>
<dbReference type="Pfam" id="PF03520">
    <property type="entry name" value="KCNQ_channel"/>
    <property type="match status" value="1"/>
</dbReference>
<dbReference type="FunFam" id="1.20.120.350:FF:000017">
    <property type="entry name" value="potassium voltage-gated channel subfamily KQT member 1"/>
    <property type="match status" value="1"/>
</dbReference>
<gene>
    <name evidence="19" type="primary">kqt-1</name>
    <name evidence="17" type="synonym">Cbr-kqt-1</name>
    <name evidence="19" type="ORF">CBG10852</name>
    <name evidence="17" type="ORF">CBG_10852</name>
</gene>
<protein>
    <submittedName>
        <fullName evidence="17">Protein CBR-KQT-1</fullName>
    </submittedName>
</protein>
<keyword evidence="9" id="KW-0406">Ion transport</keyword>
<evidence type="ECO:0000256" key="7">
    <source>
        <dbReference type="ARBA" id="ARBA00022958"/>
    </source>
</evidence>
<feature type="transmembrane region" description="Helical" evidence="14">
    <location>
        <begin position="291"/>
        <end position="311"/>
    </location>
</feature>
<dbReference type="SUPFAM" id="SSF81324">
    <property type="entry name" value="Voltage-gated potassium channels"/>
    <property type="match status" value="1"/>
</dbReference>
<keyword evidence="4" id="KW-0633">Potassium transport</keyword>
<dbReference type="STRING" id="6238.A8XC51"/>
<feature type="region of interest" description="Disordered" evidence="13">
    <location>
        <begin position="772"/>
        <end position="824"/>
    </location>
</feature>
<organism evidence="17 18">
    <name type="scientific">Caenorhabditis briggsae</name>
    <dbReference type="NCBI Taxonomy" id="6238"/>
    <lineage>
        <taxon>Eukaryota</taxon>
        <taxon>Metazoa</taxon>
        <taxon>Ecdysozoa</taxon>
        <taxon>Nematoda</taxon>
        <taxon>Chromadorea</taxon>
        <taxon>Rhabditida</taxon>
        <taxon>Rhabditina</taxon>
        <taxon>Rhabditomorpha</taxon>
        <taxon>Rhabditoidea</taxon>
        <taxon>Rhabditidae</taxon>
        <taxon>Peloderinae</taxon>
        <taxon>Caenorhabditis</taxon>
    </lineage>
</organism>
<feature type="region of interest" description="Disordered" evidence="13">
    <location>
        <begin position="450"/>
        <end position="474"/>
    </location>
</feature>
<dbReference type="GO" id="GO:0008076">
    <property type="term" value="C:voltage-gated potassium channel complex"/>
    <property type="evidence" value="ECO:0000318"/>
    <property type="project" value="GO_Central"/>
</dbReference>
<keyword evidence="10 14" id="KW-0472">Membrane</keyword>
<dbReference type="FunCoup" id="A8XC51">
    <property type="interactions" value="140"/>
</dbReference>
<evidence type="ECO:0000256" key="5">
    <source>
        <dbReference type="ARBA" id="ARBA00022692"/>
    </source>
</evidence>
<dbReference type="Gene3D" id="1.10.287.70">
    <property type="match status" value="1"/>
</dbReference>
<dbReference type="EMBL" id="HE601482">
    <property type="protein sequence ID" value="CAP30149.2"/>
    <property type="molecule type" value="Genomic_DNA"/>
</dbReference>
<evidence type="ECO:0000256" key="2">
    <source>
        <dbReference type="ARBA" id="ARBA00022448"/>
    </source>
</evidence>
<feature type="compositionally biased region" description="Polar residues" evidence="13">
    <location>
        <begin position="813"/>
        <end position="824"/>
    </location>
</feature>
<reference evidence="17 18" key="2">
    <citation type="journal article" date="2011" name="PLoS Genet.">
        <title>Caenorhabditis briggsae recombinant inbred line genotypes reveal inter-strain incompatibility and the evolution of recombination.</title>
        <authorList>
            <person name="Ross J.A."/>
            <person name="Koboldt D.C."/>
            <person name="Staisch J.E."/>
            <person name="Chamberlin H.M."/>
            <person name="Gupta B.P."/>
            <person name="Miller R.D."/>
            <person name="Baird S.E."/>
            <person name="Haag E.S."/>
        </authorList>
    </citation>
    <scope>NUCLEOTIDE SEQUENCE [LARGE SCALE GENOMIC DNA]</scope>
    <source>
        <strain evidence="17 18">AF16</strain>
    </source>
</reference>
<evidence type="ECO:0000256" key="1">
    <source>
        <dbReference type="ARBA" id="ARBA00004651"/>
    </source>
</evidence>
<dbReference type="GO" id="GO:0001508">
    <property type="term" value="P:action potential"/>
    <property type="evidence" value="ECO:0000318"/>
    <property type="project" value="GO_Central"/>
</dbReference>
<dbReference type="PRINTS" id="PR00169">
    <property type="entry name" value="KCHANNEL"/>
</dbReference>
<keyword evidence="6" id="KW-0851">Voltage-gated channel</keyword>
<feature type="transmembrane region" description="Helical" evidence="14">
    <location>
        <begin position="226"/>
        <end position="252"/>
    </location>
</feature>
<dbReference type="GO" id="GO:0007213">
    <property type="term" value="P:G protein-coupled acetylcholine receptor signaling pathway"/>
    <property type="evidence" value="ECO:0007669"/>
    <property type="project" value="EnsemblMetazoa"/>
</dbReference>
<dbReference type="InterPro" id="IPR013821">
    <property type="entry name" value="K_chnl_volt-dep_KCNQ_C"/>
</dbReference>
<feature type="region of interest" description="Disordered" evidence="13">
    <location>
        <begin position="1"/>
        <end position="30"/>
    </location>
</feature>
<dbReference type="HOGENOM" id="CLU_011722_8_3_1"/>
<keyword evidence="8 14" id="KW-1133">Transmembrane helix</keyword>
<keyword evidence="5 14" id="KW-0812">Transmembrane</keyword>
<dbReference type="Proteomes" id="UP000008549">
    <property type="component" value="Unassembled WGS sequence"/>
</dbReference>
<keyword evidence="18" id="KW-1185">Reference proteome</keyword>
<feature type="region of interest" description="Disordered" evidence="13">
    <location>
        <begin position="55"/>
        <end position="80"/>
    </location>
</feature>
<evidence type="ECO:0000256" key="3">
    <source>
        <dbReference type="ARBA" id="ARBA00022475"/>
    </source>
</evidence>
<keyword evidence="2" id="KW-0813">Transport</keyword>
<dbReference type="GO" id="GO:0016020">
    <property type="term" value="C:membrane"/>
    <property type="evidence" value="ECO:0000318"/>
    <property type="project" value="GO_Central"/>
</dbReference>
<feature type="domain" description="Ion transport" evidence="15">
    <location>
        <begin position="156"/>
        <end position="380"/>
    </location>
</feature>
<name>A8XC51_CAEBR</name>
<evidence type="ECO:0000256" key="14">
    <source>
        <dbReference type="SAM" id="Phobius"/>
    </source>
</evidence>
<dbReference type="FunFam" id="1.10.287.70:FF:000016">
    <property type="entry name" value="Putative potassium voltage-gated channel subfamily KQT member 2"/>
    <property type="match status" value="1"/>
</dbReference>
<dbReference type="GO" id="GO:0005249">
    <property type="term" value="F:voltage-gated potassium channel activity"/>
    <property type="evidence" value="ECO:0007669"/>
    <property type="project" value="InterPro"/>
</dbReference>
<keyword evidence="11" id="KW-0407">Ion channel</keyword>
<dbReference type="PANTHER" id="PTHR47735:SF9">
    <property type="entry name" value="POTASSIUM VOLTAGE-GATED CHANNEL SUBFAMILY KQT MEMBER 4-LIKE ISOFORM X1"/>
    <property type="match status" value="1"/>
</dbReference>
<dbReference type="OMA" id="WNEIRMD"/>
<comment type="subcellular location">
    <subcellularLocation>
        <location evidence="1">Cell membrane</location>
        <topology evidence="1">Multi-pass membrane protein</topology>
    </subcellularLocation>
</comment>
<evidence type="ECO:0000313" key="18">
    <source>
        <dbReference type="Proteomes" id="UP000008549"/>
    </source>
</evidence>
<dbReference type="GO" id="GO:0035556">
    <property type="term" value="P:intracellular signal transduction"/>
    <property type="evidence" value="ECO:0007669"/>
    <property type="project" value="EnsemblMetazoa"/>
</dbReference>
<sequence>MSQASGEDNDYADPVSPESPMTPDGMILARMPWHPGLEGNWNTVKSVSTAMLNGDETDRAAPSDGQQEAGSSSQIGQESRKTVVFQEPDTGFPNEHDQLTALHDSEVGEGNRKMSLVGKPLTYKNYRTDQRFRRMQNKMHNFLERPRGWKAASYHLAVLFMVLMCLALSVFSTMPDFEVKATIVLYYLEIVFVIWLATEYICRVWSAGCRSRYRGISGRIRFATSAYCVIDIIVILASITVLCIGATGQVFAASAIRGLRFFQILRMLRIDRRAGTWKLLGSVVWAHRQELLTTVYIGFLGLIFSSFLVYLCEKNTNDKYQTFADALWWGVITLSTVGYGDKTPETWPGKIIAAFCALLGISFFALPAGILGSGFALKVQQHQRQKHLIRRRIPAAKLIQCLWRHYSAAPESTSLATWKVHLARELPPIVKFTPNNGSNNATGLINRLRQSTKRSPNSQLQGPTSNFPSSSKNLSVPRVHDTISLVSTSDISEIEQLGALGFSLGWKSKSKYSGSRKAADDSVLQSRMMAPSNTNLDDMRRRSRRSASLCRVVNNNGQHLRPSQPRATLSDGDVIGDYSLMMAPIYQWCEQMVQRNSGPGEDGVWSQLSQLTTCATRRAEDISDGDEEENIGYQPQTMEELTPALKNCVRAIRRIQLLVARRKFKEALKPYDVKDVIEQYSAGHVDLQSRVKTVQAKLDIICGKNIEKLDPKISMYNRIATLENTVGKMDKKLDMMVELLMSRQPGSRVFSQSTSPRGEIVSEPNTGRIDLTRSRRSVASTDNEMYTARSHSPGGPAIRMAEEEDDGAFDETSPLNNGPSTSSC</sequence>
<dbReference type="Pfam" id="PF00520">
    <property type="entry name" value="Ion_trans"/>
    <property type="match status" value="1"/>
</dbReference>
<dbReference type="AlphaFoldDB" id="A8XC51"/>
<dbReference type="WormBase" id="CBG10852a">
    <property type="protein sequence ID" value="CBP45047"/>
    <property type="gene ID" value="WBGene00032117"/>
    <property type="gene designation" value="Cbr-kqt-1"/>
</dbReference>
<dbReference type="InterPro" id="IPR005821">
    <property type="entry name" value="Ion_trans_dom"/>
</dbReference>
<evidence type="ECO:0000256" key="13">
    <source>
        <dbReference type="SAM" id="MobiDB-lite"/>
    </source>
</evidence>
<feature type="compositionally biased region" description="Polar residues" evidence="13">
    <location>
        <begin position="453"/>
        <end position="474"/>
    </location>
</feature>
<dbReference type="Gene3D" id="6.10.140.1910">
    <property type="match status" value="2"/>
</dbReference>
<feature type="transmembrane region" description="Helical" evidence="14">
    <location>
        <begin position="352"/>
        <end position="377"/>
    </location>
</feature>
<dbReference type="GO" id="GO:0071805">
    <property type="term" value="P:potassium ion transmembrane transport"/>
    <property type="evidence" value="ECO:0000318"/>
    <property type="project" value="GO_Central"/>
</dbReference>
<evidence type="ECO:0000256" key="4">
    <source>
        <dbReference type="ARBA" id="ARBA00022538"/>
    </source>
</evidence>
<accession>A8XC51</accession>
<evidence type="ECO:0000313" key="19">
    <source>
        <dbReference type="WormBase" id="CBG10852a"/>
    </source>
</evidence>
<evidence type="ECO:0000256" key="12">
    <source>
        <dbReference type="ARBA" id="ARBA00034430"/>
    </source>
</evidence>
<dbReference type="InParanoid" id="A8XC51"/>
<feature type="transmembrane region" description="Helical" evidence="14">
    <location>
        <begin position="152"/>
        <end position="171"/>
    </location>
</feature>
<evidence type="ECO:0000256" key="6">
    <source>
        <dbReference type="ARBA" id="ARBA00022882"/>
    </source>
</evidence>
<dbReference type="InterPro" id="IPR027359">
    <property type="entry name" value="Volt_channel_dom_sf"/>
</dbReference>
<reference evidence="17 18" key="1">
    <citation type="journal article" date="2003" name="PLoS Biol.">
        <title>The genome sequence of Caenorhabditis briggsae: a platform for comparative genomics.</title>
        <authorList>
            <person name="Stein L.D."/>
            <person name="Bao Z."/>
            <person name="Blasiar D."/>
            <person name="Blumenthal T."/>
            <person name="Brent M.R."/>
            <person name="Chen N."/>
            <person name="Chinwalla A."/>
            <person name="Clarke L."/>
            <person name="Clee C."/>
            <person name="Coghlan A."/>
            <person name="Coulson A."/>
            <person name="D'Eustachio P."/>
            <person name="Fitch D.H."/>
            <person name="Fulton L.A."/>
            <person name="Fulton R.E."/>
            <person name="Griffiths-Jones S."/>
            <person name="Harris T.W."/>
            <person name="Hillier L.W."/>
            <person name="Kamath R."/>
            <person name="Kuwabara P.E."/>
            <person name="Mardis E.R."/>
            <person name="Marra M.A."/>
            <person name="Miner T.L."/>
            <person name="Minx P."/>
            <person name="Mullikin J.C."/>
            <person name="Plumb R.W."/>
            <person name="Rogers J."/>
            <person name="Schein J.E."/>
            <person name="Sohrmann M."/>
            <person name="Spieth J."/>
            <person name="Stajich J.E."/>
            <person name="Wei C."/>
            <person name="Willey D."/>
            <person name="Wilson R.K."/>
            <person name="Durbin R."/>
            <person name="Waterston R.H."/>
        </authorList>
    </citation>
    <scope>NUCLEOTIDE SEQUENCE [LARGE SCALE GENOMIC DNA]</scope>
    <source>
        <strain evidence="17 18">AF16</strain>
    </source>
</reference>
<evidence type="ECO:0000259" key="16">
    <source>
        <dbReference type="Pfam" id="PF03520"/>
    </source>
</evidence>
<evidence type="ECO:0000256" key="10">
    <source>
        <dbReference type="ARBA" id="ARBA00023136"/>
    </source>
</evidence>
<feature type="transmembrane region" description="Helical" evidence="14">
    <location>
        <begin position="183"/>
        <end position="205"/>
    </location>
</feature>
<dbReference type="eggNOG" id="KOG1419">
    <property type="taxonomic scope" value="Eukaryota"/>
</dbReference>
<evidence type="ECO:0000259" key="15">
    <source>
        <dbReference type="Pfam" id="PF00520"/>
    </source>
</evidence>
<evidence type="ECO:0000256" key="11">
    <source>
        <dbReference type="ARBA" id="ARBA00023303"/>
    </source>
</evidence>
<feature type="compositionally biased region" description="Polar residues" evidence="13">
    <location>
        <begin position="64"/>
        <end position="77"/>
    </location>
</feature>
<keyword evidence="7" id="KW-0630">Potassium</keyword>